<dbReference type="InterPro" id="IPR007197">
    <property type="entry name" value="rSAM"/>
</dbReference>
<accession>A0A921HNR5</accession>
<comment type="cofactor">
    <cofactor evidence="8">
        <name>[4Fe-4S] cluster</name>
        <dbReference type="ChEBI" id="CHEBI:49883"/>
    </cofactor>
    <text evidence="8">Binds 1 [4Fe-4S] cluster. The cluster is coordinated with 3 cysteines and an exchangeable S-adenosyl-L-methionine.</text>
</comment>
<organism evidence="10 11">
    <name type="scientific">Megamonas hypermegale</name>
    <dbReference type="NCBI Taxonomy" id="158847"/>
    <lineage>
        <taxon>Bacteria</taxon>
        <taxon>Bacillati</taxon>
        <taxon>Bacillota</taxon>
        <taxon>Negativicutes</taxon>
        <taxon>Selenomonadales</taxon>
        <taxon>Selenomonadaceae</taxon>
        <taxon>Megamonas</taxon>
    </lineage>
</organism>
<dbReference type="GO" id="GO:0016840">
    <property type="term" value="F:carbon-nitrogen lyase activity"/>
    <property type="evidence" value="ECO:0007669"/>
    <property type="project" value="UniProtKB-UniRule"/>
</dbReference>
<comment type="similarity">
    <text evidence="8">Belongs to the radical SAM superfamily. 7-carboxy-7-deazaguanine synthase family.</text>
</comment>
<dbReference type="SFLD" id="SFLDS00029">
    <property type="entry name" value="Radical_SAM"/>
    <property type="match status" value="1"/>
</dbReference>
<comment type="function">
    <text evidence="8">Catalyzes the complex heterocyclic radical-mediated conversion of 6-carboxy-5,6,7,8-tetrahydropterin (CPH4) to 7-carboxy-7-deazaguanine (CDG), a step common to the biosynthetic pathways of all 7-deazapurine-containing compounds.</text>
</comment>
<dbReference type="AlphaFoldDB" id="A0A921HNR5"/>
<feature type="domain" description="Radical SAM core" evidence="9">
    <location>
        <begin position="18"/>
        <end position="246"/>
    </location>
</feature>
<dbReference type="InterPro" id="IPR024924">
    <property type="entry name" value="7-CO-7-deazaguanine_synth-like"/>
</dbReference>
<dbReference type="PANTHER" id="PTHR42836:SF1">
    <property type="entry name" value="7-CARBOXY-7-DEAZAGUANINE SYNTHASE"/>
    <property type="match status" value="1"/>
</dbReference>
<keyword evidence="2 8" id="KW-0949">S-adenosyl-L-methionine</keyword>
<reference evidence="10" key="1">
    <citation type="journal article" date="2021" name="PeerJ">
        <title>Extensive microbial diversity within the chicken gut microbiome revealed by metagenomics and culture.</title>
        <authorList>
            <person name="Gilroy R."/>
            <person name="Ravi A."/>
            <person name="Getino M."/>
            <person name="Pursley I."/>
            <person name="Horton D.L."/>
            <person name="Alikhan N.F."/>
            <person name="Baker D."/>
            <person name="Gharbi K."/>
            <person name="Hall N."/>
            <person name="Watson M."/>
            <person name="Adriaenssens E.M."/>
            <person name="Foster-Nyarko E."/>
            <person name="Jarju S."/>
            <person name="Secka A."/>
            <person name="Antonio M."/>
            <person name="Oren A."/>
            <person name="Chaudhuri R.R."/>
            <person name="La Ragione R."/>
            <person name="Hildebrand F."/>
            <person name="Pallen M.J."/>
        </authorList>
    </citation>
    <scope>NUCLEOTIDE SEQUENCE</scope>
    <source>
        <strain evidence="10">7318</strain>
    </source>
</reference>
<dbReference type="PANTHER" id="PTHR42836">
    <property type="entry name" value="7-CARBOXY-7-DEAZAGUANINE SYNTHASE"/>
    <property type="match status" value="1"/>
</dbReference>
<comment type="caution">
    <text evidence="10">The sequence shown here is derived from an EMBL/GenBank/DDBJ whole genome shotgun (WGS) entry which is preliminary data.</text>
</comment>
<protein>
    <recommendedName>
        <fullName evidence="8">7-carboxy-7-deazaguanine synthase</fullName>
        <shortName evidence="8">CDG synthase</shortName>
        <ecNumber evidence="8">4.3.99.3</ecNumber>
    </recommendedName>
    <alternativeName>
        <fullName evidence="8">Queuosine biosynthesis protein QueE</fullName>
    </alternativeName>
</protein>
<dbReference type="Gene3D" id="3.20.20.70">
    <property type="entry name" value="Aldolase class I"/>
    <property type="match status" value="1"/>
</dbReference>
<evidence type="ECO:0000256" key="5">
    <source>
        <dbReference type="ARBA" id="ARBA00023004"/>
    </source>
</evidence>
<evidence type="ECO:0000256" key="8">
    <source>
        <dbReference type="HAMAP-Rule" id="MF_00917"/>
    </source>
</evidence>
<keyword evidence="1 8" id="KW-0004">4Fe-4S</keyword>
<feature type="binding site" evidence="8">
    <location>
        <position position="40"/>
    </location>
    <ligand>
        <name>Mg(2+)</name>
        <dbReference type="ChEBI" id="CHEBI:18420"/>
    </ligand>
</feature>
<evidence type="ECO:0000256" key="4">
    <source>
        <dbReference type="ARBA" id="ARBA00022842"/>
    </source>
</evidence>
<proteinExistence type="inferred from homology"/>
<evidence type="ECO:0000256" key="3">
    <source>
        <dbReference type="ARBA" id="ARBA00022723"/>
    </source>
</evidence>
<keyword evidence="6 8" id="KW-0411">Iron-sulfur</keyword>
<feature type="binding site" evidence="8">
    <location>
        <position position="27"/>
    </location>
    <ligand>
        <name>substrate</name>
    </ligand>
</feature>
<dbReference type="GO" id="GO:1904047">
    <property type="term" value="F:S-adenosyl-L-methionine binding"/>
    <property type="evidence" value="ECO:0007669"/>
    <property type="project" value="UniProtKB-UniRule"/>
</dbReference>
<feature type="binding site" evidence="8">
    <location>
        <position position="94"/>
    </location>
    <ligand>
        <name>S-adenosyl-L-methionine</name>
        <dbReference type="ChEBI" id="CHEBI:59789"/>
    </ligand>
</feature>
<dbReference type="PIRSF" id="PIRSF000370">
    <property type="entry name" value="QueE"/>
    <property type="match status" value="1"/>
</dbReference>
<comment type="caution">
    <text evidence="8">Lacks conserved residue(s) required for the propagation of feature annotation.</text>
</comment>
<dbReference type="SUPFAM" id="SSF102114">
    <property type="entry name" value="Radical SAM enzymes"/>
    <property type="match status" value="1"/>
</dbReference>
<reference evidence="10" key="2">
    <citation type="submission" date="2021-09" db="EMBL/GenBank/DDBJ databases">
        <authorList>
            <person name="Gilroy R."/>
        </authorList>
    </citation>
    <scope>NUCLEOTIDE SEQUENCE</scope>
    <source>
        <strain evidence="10">7318</strain>
    </source>
</reference>
<gene>
    <name evidence="8" type="primary">queE</name>
    <name evidence="10" type="ORF">K8V65_07740</name>
</gene>
<sequence>MQVGISEIFSSVQGEGKYVGCRQLFIRLIGCNMDCPYCDTNTLAHTASVPCLLEEVEGHQGKTELINPVKPEDVLPYIKYRLQSPHHSVSITGGEPLLFTDFIRILAQEIKPLNVPLFLETNGTLPKQLEKVIDIVDIISMDMKLPSDVQAEYWREHEEFLHIAARKDVYVKIVVSEQSTEADFIKALDIIKHVDENILLVLQPITPQGGLCAAPPQKMLDWQDLALRTLKNVRVIGQTHRLLDLR</sequence>
<comment type="subunit">
    <text evidence="8">Homodimer.</text>
</comment>
<comment type="cofactor">
    <cofactor evidence="8">
        <name>S-adenosyl-L-methionine</name>
        <dbReference type="ChEBI" id="CHEBI:59789"/>
    </cofactor>
    <text evidence="8">Binds 1 S-adenosyl-L-methionine per subunit.</text>
</comment>
<comment type="catalytic activity">
    <reaction evidence="8">
        <text>6-carboxy-5,6,7,8-tetrahydropterin + H(+) = 7-carboxy-7-carbaguanine + NH4(+)</text>
        <dbReference type="Rhea" id="RHEA:27974"/>
        <dbReference type="ChEBI" id="CHEBI:15378"/>
        <dbReference type="ChEBI" id="CHEBI:28938"/>
        <dbReference type="ChEBI" id="CHEBI:61032"/>
        <dbReference type="ChEBI" id="CHEBI:61036"/>
        <dbReference type="EC" id="4.3.99.3"/>
    </reaction>
</comment>
<comment type="cofactor">
    <cofactor evidence="8">
        <name>Mg(2+)</name>
        <dbReference type="ChEBI" id="CHEBI:18420"/>
    </cofactor>
</comment>
<keyword evidence="3 8" id="KW-0479">Metal-binding</keyword>
<dbReference type="Proteomes" id="UP000780768">
    <property type="component" value="Unassembled WGS sequence"/>
</dbReference>
<evidence type="ECO:0000256" key="7">
    <source>
        <dbReference type="ARBA" id="ARBA00023239"/>
    </source>
</evidence>
<feature type="binding site" evidence="8">
    <location>
        <begin position="12"/>
        <end position="14"/>
    </location>
    <ligand>
        <name>substrate</name>
    </ligand>
</feature>
<comment type="pathway">
    <text evidence="8">Purine metabolism; 7-cyano-7-deazaguanine biosynthesis.</text>
</comment>
<evidence type="ECO:0000256" key="2">
    <source>
        <dbReference type="ARBA" id="ARBA00022691"/>
    </source>
</evidence>
<feature type="binding site" evidence="8">
    <location>
        <position position="35"/>
    </location>
    <ligand>
        <name>[4Fe-4S] cluster</name>
        <dbReference type="ChEBI" id="CHEBI:49883"/>
        <note>4Fe-4S-S-AdoMet</note>
    </ligand>
</feature>
<evidence type="ECO:0000256" key="6">
    <source>
        <dbReference type="ARBA" id="ARBA00023014"/>
    </source>
</evidence>
<evidence type="ECO:0000256" key="1">
    <source>
        <dbReference type="ARBA" id="ARBA00022485"/>
    </source>
</evidence>
<keyword evidence="8" id="KW-0671">Queuosine biosynthesis</keyword>
<dbReference type="GO" id="GO:0000287">
    <property type="term" value="F:magnesium ion binding"/>
    <property type="evidence" value="ECO:0007669"/>
    <property type="project" value="UniProtKB-UniRule"/>
</dbReference>
<evidence type="ECO:0000313" key="10">
    <source>
        <dbReference type="EMBL" id="HJF85534.1"/>
    </source>
</evidence>
<dbReference type="HAMAP" id="MF_00917">
    <property type="entry name" value="QueE"/>
    <property type="match status" value="1"/>
</dbReference>
<dbReference type="GO" id="GO:0008616">
    <property type="term" value="P:tRNA queuosine(34) biosynthetic process"/>
    <property type="evidence" value="ECO:0007669"/>
    <property type="project" value="UniProtKB-UniRule"/>
</dbReference>
<dbReference type="PROSITE" id="PS51918">
    <property type="entry name" value="RADICAL_SAM"/>
    <property type="match status" value="1"/>
</dbReference>
<dbReference type="Pfam" id="PF04055">
    <property type="entry name" value="Radical_SAM"/>
    <property type="match status" value="1"/>
</dbReference>
<name>A0A921HNR5_9FIRM</name>
<evidence type="ECO:0000313" key="11">
    <source>
        <dbReference type="Proteomes" id="UP000780768"/>
    </source>
</evidence>
<dbReference type="EMBL" id="DYVR01000216">
    <property type="protein sequence ID" value="HJF85534.1"/>
    <property type="molecule type" value="Genomic_DNA"/>
</dbReference>
<dbReference type="InterPro" id="IPR013785">
    <property type="entry name" value="Aldolase_TIM"/>
</dbReference>
<dbReference type="InterPro" id="IPR058240">
    <property type="entry name" value="rSAM_sf"/>
</dbReference>
<dbReference type="EC" id="4.3.99.3" evidence="8"/>
<keyword evidence="7 8" id="KW-0456">Lyase</keyword>
<feature type="binding site" evidence="8">
    <location>
        <position position="31"/>
    </location>
    <ligand>
        <name>[4Fe-4S] cluster</name>
        <dbReference type="ChEBI" id="CHEBI:49883"/>
        <note>4Fe-4S-S-AdoMet</note>
    </ligand>
</feature>
<keyword evidence="4 8" id="KW-0460">Magnesium</keyword>
<evidence type="ECO:0000259" key="9">
    <source>
        <dbReference type="PROSITE" id="PS51918"/>
    </source>
</evidence>
<dbReference type="CDD" id="cd01335">
    <property type="entry name" value="Radical_SAM"/>
    <property type="match status" value="1"/>
</dbReference>
<feature type="binding site" evidence="8">
    <location>
        <position position="38"/>
    </location>
    <ligand>
        <name>[4Fe-4S] cluster</name>
        <dbReference type="ChEBI" id="CHEBI:49883"/>
        <note>4Fe-4S-S-AdoMet</note>
    </ligand>
</feature>
<dbReference type="GO" id="GO:0051539">
    <property type="term" value="F:4 iron, 4 sulfur cluster binding"/>
    <property type="evidence" value="ECO:0007669"/>
    <property type="project" value="UniProtKB-UniRule"/>
</dbReference>
<feature type="binding site" evidence="8">
    <location>
        <position position="92"/>
    </location>
    <ligand>
        <name>substrate</name>
    </ligand>
</feature>
<keyword evidence="5 8" id="KW-0408">Iron</keyword>
<feature type="binding site" evidence="8">
    <location>
        <begin position="37"/>
        <end position="39"/>
    </location>
    <ligand>
        <name>S-adenosyl-L-methionine</name>
        <dbReference type="ChEBI" id="CHEBI:59789"/>
    </ligand>
</feature>